<reference evidence="2 3" key="1">
    <citation type="submission" date="2014-11" db="EMBL/GenBank/DDBJ databases">
        <authorList>
            <person name="Zhu J."/>
            <person name="Qi W."/>
            <person name="Song R."/>
        </authorList>
    </citation>
    <scope>NUCLEOTIDE SEQUENCE [LARGE SCALE GENOMIC DNA]</scope>
</reference>
<dbReference type="PANTHER" id="PTHR42886:SF53">
    <property type="entry name" value="ALPHA_BETA-HYDROLASES SUPERFAMILY PROTEIN"/>
    <property type="match status" value="1"/>
</dbReference>
<dbReference type="InParanoid" id="A0A0G4GRT1"/>
<dbReference type="VEuPathDB" id="CryptoDB:Vbra_18491"/>
<evidence type="ECO:0000313" key="3">
    <source>
        <dbReference type="Proteomes" id="UP000041254"/>
    </source>
</evidence>
<dbReference type="PhylomeDB" id="A0A0G4GRT1"/>
<dbReference type="Gene3D" id="3.40.50.1820">
    <property type="entry name" value="alpha/beta hydrolase"/>
    <property type="match status" value="1"/>
</dbReference>
<protein>
    <recommendedName>
        <fullName evidence="1">Serine aminopeptidase S33 domain-containing protein</fullName>
    </recommendedName>
</protein>
<dbReference type="InterPro" id="IPR029058">
    <property type="entry name" value="AB_hydrolase_fold"/>
</dbReference>
<evidence type="ECO:0000259" key="1">
    <source>
        <dbReference type="Pfam" id="PF12146"/>
    </source>
</evidence>
<dbReference type="EMBL" id="CDMY01000781">
    <property type="protein sequence ID" value="CEM33318.1"/>
    <property type="molecule type" value="Genomic_DNA"/>
</dbReference>
<sequence>MTTTAPEWSFLDDKGVFTVTSGLDHNLVCEAKLNQPSSREAIVLCHGYLADRTSHVIDALFHRLPLNTVRFDFHGCGESDGHDQWSYGGYLDEVDHDMKAVIDFIRSKGIIVQAVAGHSRGGNNVLIYAGRHDDVPLVINIAGRYDMSRGIKERFTPSQLSSVEEEGGYFEIQGGGATRKVYKKCIDNRKAIDMKEVIAKVGTKGGPTQTQRVLTIHGEKDTTIPVEDGEAIHSLLGEKGHLKVIPEASHMFDHPDHLHDVVETSKDFLNTHLQKG</sequence>
<dbReference type="Proteomes" id="UP000041254">
    <property type="component" value="Unassembled WGS sequence"/>
</dbReference>
<proteinExistence type="predicted"/>
<dbReference type="Pfam" id="PF12146">
    <property type="entry name" value="Hydrolase_4"/>
    <property type="match status" value="1"/>
</dbReference>
<keyword evidence="3" id="KW-1185">Reference proteome</keyword>
<gene>
    <name evidence="2" type="ORF">Vbra_18491</name>
</gene>
<dbReference type="PANTHER" id="PTHR42886">
    <property type="entry name" value="RE40534P-RELATED"/>
    <property type="match status" value="1"/>
</dbReference>
<dbReference type="SUPFAM" id="SSF53474">
    <property type="entry name" value="alpha/beta-Hydrolases"/>
    <property type="match status" value="1"/>
</dbReference>
<evidence type="ECO:0000313" key="2">
    <source>
        <dbReference type="EMBL" id="CEM33318.1"/>
    </source>
</evidence>
<name>A0A0G4GRT1_VITBC</name>
<organism evidence="2 3">
    <name type="scientific">Vitrella brassicaformis (strain CCMP3155)</name>
    <dbReference type="NCBI Taxonomy" id="1169540"/>
    <lineage>
        <taxon>Eukaryota</taxon>
        <taxon>Sar</taxon>
        <taxon>Alveolata</taxon>
        <taxon>Colpodellida</taxon>
        <taxon>Vitrellaceae</taxon>
        <taxon>Vitrella</taxon>
    </lineage>
</organism>
<dbReference type="STRING" id="1169540.A0A0G4GRT1"/>
<dbReference type="InterPro" id="IPR022742">
    <property type="entry name" value="Hydrolase_4"/>
</dbReference>
<dbReference type="OrthoDB" id="336047at2759"/>
<dbReference type="OMA" id="PRDNIPR"/>
<accession>A0A0G4GRT1</accession>
<dbReference type="AlphaFoldDB" id="A0A0G4GRT1"/>
<feature type="domain" description="Serine aminopeptidase S33" evidence="1">
    <location>
        <begin position="38"/>
        <end position="139"/>
    </location>
</feature>